<sequence length="190" mass="21632">LFKELVKRIPWETALRDKGAEQSWWIFKDALCRAQKISIPTSKKLGKEGKRPPWLSCDLLVKLKGNMGLNGKWKEGQASWEEHRDVAWLCRNEVRKAKAQLELNLARDVKKNKKGFCRHIDQKRKVKENVPLMSNSGELVSTDEEKAEILNNFFASVFTDNPSPPSSCVDGPQEGDQGDKVLPTVCEDRV</sequence>
<proteinExistence type="predicted"/>
<name>A0A093GIQ4_DRYPU</name>
<dbReference type="PANTHER" id="PTHR33395:SF22">
    <property type="entry name" value="REVERSE TRANSCRIPTASE DOMAIN-CONTAINING PROTEIN"/>
    <property type="match status" value="1"/>
</dbReference>
<protein>
    <submittedName>
        <fullName evidence="2">Uncharacterized protein</fullName>
    </submittedName>
</protein>
<dbReference type="AlphaFoldDB" id="A0A093GIQ4"/>
<dbReference type="GO" id="GO:0061343">
    <property type="term" value="P:cell adhesion involved in heart morphogenesis"/>
    <property type="evidence" value="ECO:0007669"/>
    <property type="project" value="TreeGrafter"/>
</dbReference>
<dbReference type="Proteomes" id="UP000053875">
    <property type="component" value="Unassembled WGS sequence"/>
</dbReference>
<evidence type="ECO:0000313" key="3">
    <source>
        <dbReference type="Proteomes" id="UP000053875"/>
    </source>
</evidence>
<evidence type="ECO:0000313" key="2">
    <source>
        <dbReference type="EMBL" id="KFV69128.1"/>
    </source>
</evidence>
<dbReference type="GO" id="GO:0031012">
    <property type="term" value="C:extracellular matrix"/>
    <property type="evidence" value="ECO:0007669"/>
    <property type="project" value="TreeGrafter"/>
</dbReference>
<feature type="non-terminal residue" evidence="2">
    <location>
        <position position="1"/>
    </location>
</feature>
<gene>
    <name evidence="2" type="ORF">N307_09661</name>
</gene>
<evidence type="ECO:0000256" key="1">
    <source>
        <dbReference type="SAM" id="MobiDB-lite"/>
    </source>
</evidence>
<feature type="region of interest" description="Disordered" evidence="1">
    <location>
        <begin position="162"/>
        <end position="182"/>
    </location>
</feature>
<dbReference type="PANTHER" id="PTHR33395">
    <property type="entry name" value="TRANSCRIPTASE, PUTATIVE-RELATED-RELATED"/>
    <property type="match status" value="1"/>
</dbReference>
<dbReference type="EMBL" id="KL216327">
    <property type="protein sequence ID" value="KFV69128.1"/>
    <property type="molecule type" value="Genomic_DNA"/>
</dbReference>
<accession>A0A093GIQ4</accession>
<dbReference type="GO" id="GO:0007508">
    <property type="term" value="P:larval heart development"/>
    <property type="evidence" value="ECO:0007669"/>
    <property type="project" value="TreeGrafter"/>
</dbReference>
<feature type="non-terminal residue" evidence="2">
    <location>
        <position position="190"/>
    </location>
</feature>
<keyword evidence="3" id="KW-1185">Reference proteome</keyword>
<reference evidence="2 3" key="1">
    <citation type="submission" date="2014-04" db="EMBL/GenBank/DDBJ databases">
        <title>Genome evolution of avian class.</title>
        <authorList>
            <person name="Zhang G."/>
            <person name="Li C."/>
        </authorList>
    </citation>
    <scope>NUCLEOTIDE SEQUENCE [LARGE SCALE GENOMIC DNA]</scope>
    <source>
        <strain evidence="2">BGI_N307</strain>
    </source>
</reference>
<organism evidence="2 3">
    <name type="scientific">Dryobates pubescens</name>
    <name type="common">Downy woodpecker</name>
    <name type="synonym">Picoides pubescens</name>
    <dbReference type="NCBI Taxonomy" id="118200"/>
    <lineage>
        <taxon>Eukaryota</taxon>
        <taxon>Metazoa</taxon>
        <taxon>Chordata</taxon>
        <taxon>Craniata</taxon>
        <taxon>Vertebrata</taxon>
        <taxon>Euteleostomi</taxon>
        <taxon>Archelosauria</taxon>
        <taxon>Archosauria</taxon>
        <taxon>Dinosauria</taxon>
        <taxon>Saurischia</taxon>
        <taxon>Theropoda</taxon>
        <taxon>Coelurosauria</taxon>
        <taxon>Aves</taxon>
        <taxon>Neognathae</taxon>
        <taxon>Neoaves</taxon>
        <taxon>Telluraves</taxon>
        <taxon>Coraciimorphae</taxon>
        <taxon>Piciformes</taxon>
        <taxon>Picidae</taxon>
        <taxon>Dryobates</taxon>
    </lineage>
</organism>